<evidence type="ECO:0000256" key="4">
    <source>
        <dbReference type="ARBA" id="ARBA00023052"/>
    </source>
</evidence>
<evidence type="ECO:0000259" key="5">
    <source>
        <dbReference type="SMART" id="SM00861"/>
    </source>
</evidence>
<comment type="similarity">
    <text evidence="2">Belongs to the transketolase family.</text>
</comment>
<name>A0A1F5C9A3_9BACT</name>
<dbReference type="PROSITE" id="PS00802">
    <property type="entry name" value="TRANSKETOLASE_2"/>
    <property type="match status" value="1"/>
</dbReference>
<gene>
    <name evidence="6" type="ORF">A2907_00910</name>
</gene>
<dbReference type="AlphaFoldDB" id="A0A1F5C9A3"/>
<dbReference type="PANTHER" id="PTHR43825">
    <property type="entry name" value="PYRUVATE DEHYDROGENASE E1 COMPONENT"/>
    <property type="match status" value="1"/>
</dbReference>
<dbReference type="InterPro" id="IPR005475">
    <property type="entry name" value="Transketolase-like_Pyr-bd"/>
</dbReference>
<proteinExistence type="inferred from homology"/>
<dbReference type="SUPFAM" id="SSF52518">
    <property type="entry name" value="Thiamin diphosphate-binding fold (THDP-binding)"/>
    <property type="match status" value="1"/>
</dbReference>
<evidence type="ECO:0000256" key="2">
    <source>
        <dbReference type="ARBA" id="ARBA00007131"/>
    </source>
</evidence>
<dbReference type="Pfam" id="PF02780">
    <property type="entry name" value="Transketolase_C"/>
    <property type="match status" value="1"/>
</dbReference>
<dbReference type="PANTHER" id="PTHR43825:SF1">
    <property type="entry name" value="TRANSKETOLASE-LIKE PYRIMIDINE-BINDING DOMAIN-CONTAINING PROTEIN"/>
    <property type="match status" value="1"/>
</dbReference>
<reference evidence="6 7" key="1">
    <citation type="journal article" date="2016" name="Nat. Commun.">
        <title>Thousands of microbial genomes shed light on interconnected biogeochemical processes in an aquifer system.</title>
        <authorList>
            <person name="Anantharaman K."/>
            <person name="Brown C.T."/>
            <person name="Hug L.A."/>
            <person name="Sharon I."/>
            <person name="Castelle C.J."/>
            <person name="Probst A.J."/>
            <person name="Thomas B.C."/>
            <person name="Singh A."/>
            <person name="Wilkins M.J."/>
            <person name="Karaoz U."/>
            <person name="Brodie E.L."/>
            <person name="Williams K.H."/>
            <person name="Hubbard S.S."/>
            <person name="Banfield J.F."/>
        </authorList>
    </citation>
    <scope>NUCLEOTIDE SEQUENCE [LARGE SCALE GENOMIC DNA]</scope>
</reference>
<dbReference type="Gene3D" id="3.40.50.920">
    <property type="match status" value="1"/>
</dbReference>
<organism evidence="6 7">
    <name type="scientific">Candidatus Azambacteria bacterium RIFCSPLOWO2_01_FULL_37_9</name>
    <dbReference type="NCBI Taxonomy" id="1797297"/>
    <lineage>
        <taxon>Bacteria</taxon>
        <taxon>Candidatus Azamiibacteriota</taxon>
    </lineage>
</organism>
<feature type="domain" description="Transketolase-like pyrimidine-binding" evidence="5">
    <location>
        <begin position="12"/>
        <end position="177"/>
    </location>
</feature>
<evidence type="ECO:0000256" key="1">
    <source>
        <dbReference type="ARBA" id="ARBA00001964"/>
    </source>
</evidence>
<dbReference type="SUPFAM" id="SSF52922">
    <property type="entry name" value="TK C-terminal domain-like"/>
    <property type="match status" value="1"/>
</dbReference>
<dbReference type="InterPro" id="IPR020826">
    <property type="entry name" value="Transketolase_BS"/>
</dbReference>
<keyword evidence="4" id="KW-0786">Thiamine pyrophosphate</keyword>
<sequence length="324" mass="35192">MEWKEKEKVQQKPTRDGFGDGLVQLGAENPNVVALCGDLSDSTRVGWFKEKYPDRFIQCGIAEQNMAGIAAGLAVAGKVPFVSTYGVFCPGRNWDQIRVNICLNSANVKLTGAHTGVSVGPDGQTHQALEDIAITRCIPNMTVIAPCDYWETKKATIAGGKMIGPVYFRFARENTPIFTTEQTPFEIGKAYLLRDTDKKVDVAIIGCGPLLYNALMVAEDLAKEGIGVLVLNNHTVKPMDEKAVIAIAKRAGAIVTVEDHQVMGGMGSAVAEVLSKNNPVPMEYIGMQNTFGESGEPNELIEKYGMGIDSIKEAVKRVIERKKI</sequence>
<dbReference type="Proteomes" id="UP000177947">
    <property type="component" value="Unassembled WGS sequence"/>
</dbReference>
<dbReference type="InterPro" id="IPR051157">
    <property type="entry name" value="PDH/Transketolase"/>
</dbReference>
<evidence type="ECO:0000313" key="6">
    <source>
        <dbReference type="EMBL" id="OGD39430.1"/>
    </source>
</evidence>
<dbReference type="Gene3D" id="3.40.50.970">
    <property type="match status" value="1"/>
</dbReference>
<dbReference type="InterPro" id="IPR033248">
    <property type="entry name" value="Transketolase_C"/>
</dbReference>
<evidence type="ECO:0000313" key="7">
    <source>
        <dbReference type="Proteomes" id="UP000177947"/>
    </source>
</evidence>
<dbReference type="Pfam" id="PF02779">
    <property type="entry name" value="Transket_pyr"/>
    <property type="match status" value="1"/>
</dbReference>
<evidence type="ECO:0000256" key="3">
    <source>
        <dbReference type="ARBA" id="ARBA00022679"/>
    </source>
</evidence>
<dbReference type="EMBL" id="MEYQ01000007">
    <property type="protein sequence ID" value="OGD39430.1"/>
    <property type="molecule type" value="Genomic_DNA"/>
</dbReference>
<protein>
    <submittedName>
        <fullName evidence="6">Transketolase</fullName>
    </submittedName>
</protein>
<dbReference type="GO" id="GO:0016740">
    <property type="term" value="F:transferase activity"/>
    <property type="evidence" value="ECO:0007669"/>
    <property type="project" value="UniProtKB-KW"/>
</dbReference>
<accession>A0A1F5C9A3</accession>
<keyword evidence="3" id="KW-0808">Transferase</keyword>
<comment type="caution">
    <text evidence="6">The sequence shown here is derived from an EMBL/GenBank/DDBJ whole genome shotgun (WGS) entry which is preliminary data.</text>
</comment>
<dbReference type="InterPro" id="IPR029061">
    <property type="entry name" value="THDP-binding"/>
</dbReference>
<dbReference type="FunFam" id="3.40.50.970:FF:000129">
    <property type="entry name" value="Transketolase"/>
    <property type="match status" value="1"/>
</dbReference>
<dbReference type="SMART" id="SM00861">
    <property type="entry name" value="Transket_pyr"/>
    <property type="match status" value="1"/>
</dbReference>
<dbReference type="CDD" id="cd07033">
    <property type="entry name" value="TPP_PYR_DXS_TK_like"/>
    <property type="match status" value="1"/>
</dbReference>
<comment type="cofactor">
    <cofactor evidence="1">
        <name>thiamine diphosphate</name>
        <dbReference type="ChEBI" id="CHEBI:58937"/>
    </cofactor>
</comment>
<dbReference type="InterPro" id="IPR009014">
    <property type="entry name" value="Transketo_C/PFOR_II"/>
</dbReference>